<dbReference type="RefSeq" id="WP_208889236.1">
    <property type="nucleotide sequence ID" value="NZ_CP019336.1"/>
</dbReference>
<gene>
    <name evidence="2" type="ORF">BTO15_13920</name>
</gene>
<proteinExistence type="predicted"/>
<protein>
    <submittedName>
        <fullName evidence="2">Uncharacterized protein</fullName>
    </submittedName>
</protein>
<evidence type="ECO:0000256" key="1">
    <source>
        <dbReference type="SAM" id="Phobius"/>
    </source>
</evidence>
<keyword evidence="1" id="KW-0472">Membrane</keyword>
<name>A0ABN5F8L3_9FLAO</name>
<sequence>METNNIDKNIKDKLDNRTINPSASAWERLSAQLDEQPKQKKKGWIFYMGAAASVLLLVSVGFLFLNKNEDVAPLEIIVENPIDTITIDAKIDQFINEVPAEEAIVKIDEVEEKQVEVSNKNVIPTKEESKKSINNSIVATNKNNNIPTTEEVIETVVAVSEDHPTKEKIINKEILKQDPNSSIKINSDDLLFAVTHSSTEVKEYYAKLNLTREDVLSTIKNELKNSNIKVSPEAILAEVERTIGEEDFQNNFLQSLKKRVTDIATAIASRND</sequence>
<keyword evidence="3" id="KW-1185">Reference proteome</keyword>
<evidence type="ECO:0000313" key="2">
    <source>
        <dbReference type="EMBL" id="AUC23125.1"/>
    </source>
</evidence>
<feature type="transmembrane region" description="Helical" evidence="1">
    <location>
        <begin position="44"/>
        <end position="65"/>
    </location>
</feature>
<dbReference type="EMBL" id="CP019336">
    <property type="protein sequence ID" value="AUC23125.1"/>
    <property type="molecule type" value="Genomic_DNA"/>
</dbReference>
<keyword evidence="1" id="KW-0812">Transmembrane</keyword>
<reference evidence="2 3" key="1">
    <citation type="submission" date="2017-02" db="EMBL/GenBank/DDBJ databases">
        <title>Trade-off between light-utilization and light-protection in marine flavobacteria.</title>
        <authorList>
            <person name="Kumagai Y."/>
            <person name="Yoshizawa S."/>
            <person name="Kogure K."/>
            <person name="Iwasaki W."/>
        </authorList>
    </citation>
    <scope>NUCLEOTIDE SEQUENCE [LARGE SCALE GENOMIC DNA]</scope>
    <source>
        <strain evidence="2 3">KCTC 23670</strain>
    </source>
</reference>
<organism evidence="2 3">
    <name type="scientific">Polaribacter sejongensis</name>
    <dbReference type="NCBI Taxonomy" id="985043"/>
    <lineage>
        <taxon>Bacteria</taxon>
        <taxon>Pseudomonadati</taxon>
        <taxon>Bacteroidota</taxon>
        <taxon>Flavobacteriia</taxon>
        <taxon>Flavobacteriales</taxon>
        <taxon>Flavobacteriaceae</taxon>
    </lineage>
</organism>
<evidence type="ECO:0000313" key="3">
    <source>
        <dbReference type="Proteomes" id="UP000232721"/>
    </source>
</evidence>
<accession>A0ABN5F8L3</accession>
<dbReference type="Proteomes" id="UP000232721">
    <property type="component" value="Chromosome"/>
</dbReference>
<keyword evidence="1" id="KW-1133">Transmembrane helix</keyword>